<dbReference type="Gene3D" id="1.10.260.40">
    <property type="entry name" value="lambda repressor-like DNA-binding domains"/>
    <property type="match status" value="1"/>
</dbReference>
<evidence type="ECO:0000313" key="2">
    <source>
        <dbReference type="Proteomes" id="UP001156690"/>
    </source>
</evidence>
<accession>A0AAV5P0S6</accession>
<gene>
    <name evidence="1" type="ORF">GCM10007932_55260</name>
</gene>
<dbReference type="GO" id="GO:0003677">
    <property type="term" value="F:DNA binding"/>
    <property type="evidence" value="ECO:0007669"/>
    <property type="project" value="InterPro"/>
</dbReference>
<organism evidence="1 2">
    <name type="scientific">Vibrio penaeicida</name>
    <dbReference type="NCBI Taxonomy" id="104609"/>
    <lineage>
        <taxon>Bacteria</taxon>
        <taxon>Pseudomonadati</taxon>
        <taxon>Pseudomonadota</taxon>
        <taxon>Gammaproteobacteria</taxon>
        <taxon>Vibrionales</taxon>
        <taxon>Vibrionaceae</taxon>
        <taxon>Vibrio</taxon>
    </lineage>
</organism>
<dbReference type="EMBL" id="BSNX01000075">
    <property type="protein sequence ID" value="GLQ76163.1"/>
    <property type="molecule type" value="Genomic_DNA"/>
</dbReference>
<dbReference type="RefSeq" id="WP_126607657.1">
    <property type="nucleotide sequence ID" value="NZ_AP025145.1"/>
</dbReference>
<reference evidence="2" key="1">
    <citation type="journal article" date="2019" name="Int. J. Syst. Evol. Microbiol.">
        <title>The Global Catalogue of Microorganisms (GCM) 10K type strain sequencing project: providing services to taxonomists for standard genome sequencing and annotation.</title>
        <authorList>
            <consortium name="The Broad Institute Genomics Platform"/>
            <consortium name="The Broad Institute Genome Sequencing Center for Infectious Disease"/>
            <person name="Wu L."/>
            <person name="Ma J."/>
        </authorList>
    </citation>
    <scope>NUCLEOTIDE SEQUENCE [LARGE SCALE GENOMIC DNA]</scope>
    <source>
        <strain evidence="2">NBRC 15640</strain>
    </source>
</reference>
<dbReference type="SUPFAM" id="SSF47413">
    <property type="entry name" value="lambda repressor-like DNA-binding domains"/>
    <property type="match status" value="1"/>
</dbReference>
<comment type="caution">
    <text evidence="1">The sequence shown here is derived from an EMBL/GenBank/DDBJ whole genome shotgun (WGS) entry which is preliminary data.</text>
</comment>
<evidence type="ECO:0000313" key="1">
    <source>
        <dbReference type="EMBL" id="GLQ76163.1"/>
    </source>
</evidence>
<dbReference type="InterPro" id="IPR010982">
    <property type="entry name" value="Lambda_DNA-bd_dom_sf"/>
</dbReference>
<dbReference type="Proteomes" id="UP001156690">
    <property type="component" value="Unassembled WGS sequence"/>
</dbReference>
<keyword evidence="2" id="KW-1185">Reference proteome</keyword>
<dbReference type="AlphaFoldDB" id="A0AAV5P0S6"/>
<proteinExistence type="predicted"/>
<sequence>MEFTQQDREALYQIWMSQKAKMRMTQMEITKRLGISQIDFSELLRGSARLEPAFVEQFCSQLHVDPKSVIPSLKNNNNPSQIIYLKSRITVDGEIKKTYIEGNQVIVEYAHSIE</sequence>
<name>A0AAV5P0S6_9VIBR</name>
<protein>
    <submittedName>
        <fullName evidence="1">Transcriptional regulator</fullName>
    </submittedName>
</protein>